<reference evidence="2" key="1">
    <citation type="journal article" date="2022" name="Mol. Ecol. Resour.">
        <title>The genomes of chicory, endive, great burdock and yacon provide insights into Asteraceae palaeo-polyploidization history and plant inulin production.</title>
        <authorList>
            <person name="Fan W."/>
            <person name="Wang S."/>
            <person name="Wang H."/>
            <person name="Wang A."/>
            <person name="Jiang F."/>
            <person name="Liu H."/>
            <person name="Zhao H."/>
            <person name="Xu D."/>
            <person name="Zhang Y."/>
        </authorList>
    </citation>
    <scope>NUCLEOTIDE SEQUENCE [LARGE SCALE GENOMIC DNA]</scope>
    <source>
        <strain evidence="2">cv. Punajuju</strain>
    </source>
</reference>
<gene>
    <name evidence="1" type="ORF">L2E82_46477</name>
</gene>
<sequence length="552" mass="61339">MFVHFKSLVFELSKLNHTLPRTKSFHALLIKTCLFHDPFYATKIVRFYAINNDLTSACNLFDETPNRTVYLWNSIIRAYAQTHYFLDALTLFKQMLASETNPDNYTFACIVRACSESFKLEGLKLTHGQVIVSGLGLDSITASALVSAYSKLGLVDDARMVFDRLNKHDLVLLNTMIAGYGSCGYWEKSLNLFIEMRRIGNQPDGYTVVGLLSGLTCSSLLEIGQGIHGYCLRSGFDSNSHISSALVSTYSRCSCMNSAYKVFGGLSHPDLVTWSALISGFSQSGEYHTALVSFKRMNTFRKPDSILVSIVLAVISQLVNLAPGVEIHGYAIRHNLDSNVKVSSALIDMYSKCGFLEQAVKVFDEMPKRNRNIVSYNSVIASLGLYGLASEAFKVFNEVRESGLIPDESTFSALLSACSHGGLVKEGRDIFRRMRDDFGIEAKTEHYVHFVKLLGMAGELNEAYELIDSLGDNVDSGIWGALLSCCDAHNDSKMAEIVGERLIEGKPERSSYKVMVSNFLAGNGRWDDVKSLRDELDDVGERKVRGISWIEI</sequence>
<dbReference type="Proteomes" id="UP001055811">
    <property type="component" value="Linkage Group LG09"/>
</dbReference>
<reference evidence="1 2" key="2">
    <citation type="journal article" date="2022" name="Mol. Ecol. Resour.">
        <title>The genomes of chicory, endive, great burdock and yacon provide insights into Asteraceae paleo-polyploidization history and plant inulin production.</title>
        <authorList>
            <person name="Fan W."/>
            <person name="Wang S."/>
            <person name="Wang H."/>
            <person name="Wang A."/>
            <person name="Jiang F."/>
            <person name="Liu H."/>
            <person name="Zhao H."/>
            <person name="Xu D."/>
            <person name="Zhang Y."/>
        </authorList>
    </citation>
    <scope>NUCLEOTIDE SEQUENCE [LARGE SCALE GENOMIC DNA]</scope>
    <source>
        <strain evidence="2">cv. Punajuju</strain>
        <tissue evidence="1">Leaves</tissue>
    </source>
</reference>
<organism evidence="1 2">
    <name type="scientific">Cichorium intybus</name>
    <name type="common">Chicory</name>
    <dbReference type="NCBI Taxonomy" id="13427"/>
    <lineage>
        <taxon>Eukaryota</taxon>
        <taxon>Viridiplantae</taxon>
        <taxon>Streptophyta</taxon>
        <taxon>Embryophyta</taxon>
        <taxon>Tracheophyta</taxon>
        <taxon>Spermatophyta</taxon>
        <taxon>Magnoliopsida</taxon>
        <taxon>eudicotyledons</taxon>
        <taxon>Gunneridae</taxon>
        <taxon>Pentapetalae</taxon>
        <taxon>asterids</taxon>
        <taxon>campanulids</taxon>
        <taxon>Asterales</taxon>
        <taxon>Asteraceae</taxon>
        <taxon>Cichorioideae</taxon>
        <taxon>Cichorieae</taxon>
        <taxon>Cichoriinae</taxon>
        <taxon>Cichorium</taxon>
    </lineage>
</organism>
<evidence type="ECO:0000313" key="2">
    <source>
        <dbReference type="Proteomes" id="UP001055811"/>
    </source>
</evidence>
<protein>
    <submittedName>
        <fullName evidence="1">Uncharacterized protein</fullName>
    </submittedName>
</protein>
<name>A0ACB8YTC6_CICIN</name>
<dbReference type="EMBL" id="CM042017">
    <property type="protein sequence ID" value="KAI3688701.1"/>
    <property type="molecule type" value="Genomic_DNA"/>
</dbReference>
<accession>A0ACB8YTC6</accession>
<proteinExistence type="predicted"/>
<comment type="caution">
    <text evidence="1">The sequence shown here is derived from an EMBL/GenBank/DDBJ whole genome shotgun (WGS) entry which is preliminary data.</text>
</comment>
<evidence type="ECO:0000313" key="1">
    <source>
        <dbReference type="EMBL" id="KAI3688701.1"/>
    </source>
</evidence>
<keyword evidence="2" id="KW-1185">Reference proteome</keyword>